<dbReference type="Proteomes" id="UP000569914">
    <property type="component" value="Unassembled WGS sequence"/>
</dbReference>
<keyword evidence="4" id="KW-1185">Reference proteome</keyword>
<feature type="compositionally biased region" description="Low complexity" evidence="1">
    <location>
        <begin position="291"/>
        <end position="317"/>
    </location>
</feature>
<dbReference type="InterPro" id="IPR003870">
    <property type="entry name" value="DUF222"/>
</dbReference>
<feature type="region of interest" description="Disordered" evidence="1">
    <location>
        <begin position="284"/>
        <end position="317"/>
    </location>
</feature>
<comment type="caution">
    <text evidence="3">The sequence shown here is derived from an EMBL/GenBank/DDBJ whole genome shotgun (WGS) entry which is preliminary data.</text>
</comment>
<dbReference type="Pfam" id="PF02720">
    <property type="entry name" value="DUF222"/>
    <property type="match status" value="1"/>
</dbReference>
<proteinExistence type="predicted"/>
<organism evidence="3 4">
    <name type="scientific">Microlunatus parietis</name>
    <dbReference type="NCBI Taxonomy" id="682979"/>
    <lineage>
        <taxon>Bacteria</taxon>
        <taxon>Bacillati</taxon>
        <taxon>Actinomycetota</taxon>
        <taxon>Actinomycetes</taxon>
        <taxon>Propionibacteriales</taxon>
        <taxon>Propionibacteriaceae</taxon>
        <taxon>Microlunatus</taxon>
    </lineage>
</organism>
<reference evidence="3 4" key="1">
    <citation type="submission" date="2020-07" db="EMBL/GenBank/DDBJ databases">
        <title>Sequencing the genomes of 1000 actinobacteria strains.</title>
        <authorList>
            <person name="Klenk H.-P."/>
        </authorList>
    </citation>
    <scope>NUCLEOTIDE SEQUENCE [LARGE SCALE GENOMIC DNA]</scope>
    <source>
        <strain evidence="3 4">DSM 22083</strain>
    </source>
</reference>
<dbReference type="AlphaFoldDB" id="A0A7Y9I1W9"/>
<name>A0A7Y9I1W9_9ACTN</name>
<gene>
    <name evidence="3" type="ORF">BKA15_000049</name>
</gene>
<dbReference type="EMBL" id="JACCBU010000001">
    <property type="protein sequence ID" value="NYE68720.1"/>
    <property type="molecule type" value="Genomic_DNA"/>
</dbReference>
<accession>A0A7Y9I1W9</accession>
<evidence type="ECO:0000313" key="4">
    <source>
        <dbReference type="Proteomes" id="UP000569914"/>
    </source>
</evidence>
<evidence type="ECO:0000256" key="1">
    <source>
        <dbReference type="SAM" id="MobiDB-lite"/>
    </source>
</evidence>
<protein>
    <recommendedName>
        <fullName evidence="2">DUF222 domain-containing protein</fullName>
    </recommendedName>
</protein>
<feature type="domain" description="DUF222" evidence="2">
    <location>
        <begin position="83"/>
        <end position="244"/>
    </location>
</feature>
<evidence type="ECO:0000259" key="2">
    <source>
        <dbReference type="Pfam" id="PF02720"/>
    </source>
</evidence>
<sequence>MFESLEERVVGYGTDDILKGAAEAVRARVEAENVLLAWTAAWAEANSAASIHPDELKLTGGPRGVRPGGEGTPEVHDLALEVLAVKIKKSDFACSRFVGEVLDLRHRLPLLWEKVMRCEVEGWQARGIARQTHHLSLELARQVDEDLAGAAGVVAQRKLQNLTEAAIARVDGPRLEREAAERKKQLGVWLSQTNDEGLKGLFARLEPPDAVRLFGRIQELADALPPDDRTPDERRAAGLALLANELEATRVLAEYRQPDLFGEEFAAASSRSWVRKTSRSRNPSFIRPCGTSRPRSSTPTTLRPLCSGPRSSRSWPSSIRPGWCRPRPWSCTLPPRRWSQGRGSAGCRGSAPPSRVW</sequence>
<feature type="region of interest" description="Disordered" evidence="1">
    <location>
        <begin position="335"/>
        <end position="357"/>
    </location>
</feature>
<evidence type="ECO:0000313" key="3">
    <source>
        <dbReference type="EMBL" id="NYE68720.1"/>
    </source>
</evidence>
<dbReference type="RefSeq" id="WP_179747606.1">
    <property type="nucleotide sequence ID" value="NZ_JACCBU010000001.1"/>
</dbReference>